<feature type="compositionally biased region" description="Gly residues" evidence="2">
    <location>
        <begin position="28"/>
        <end position="37"/>
    </location>
</feature>
<proteinExistence type="predicted"/>
<dbReference type="Gene3D" id="3.10.20.90">
    <property type="entry name" value="Phosphatidylinositol 3-kinase Catalytic Subunit, Chain A, domain 1"/>
    <property type="match status" value="1"/>
</dbReference>
<dbReference type="GO" id="GO:0031468">
    <property type="term" value="P:nuclear membrane reassembly"/>
    <property type="evidence" value="ECO:0007669"/>
    <property type="project" value="TreeGrafter"/>
</dbReference>
<dbReference type="SUPFAM" id="SSF54236">
    <property type="entry name" value="Ubiquitin-like"/>
    <property type="match status" value="1"/>
</dbReference>
<evidence type="ECO:0000259" key="4">
    <source>
        <dbReference type="PROSITE" id="PS51399"/>
    </source>
</evidence>
<sequence>MSDPNNSGGNTLGGGSGEPLPPEWAARTGGGSTGGNRGSAAGRVGRIGDWGGTNASSGGSSRGGFATLRDLASSNPPPPSRRPVEDDDDDDEEDSGQPLNFFTGGEHSGLSVQNPEAARRGPPNLVRDIFKKAAEGSSAHAAAAADDQPRSTLFSGGGHTLGSDEVESTYIPDPNAPPPKDEDEASSFHLISFYLIADGPLLKYDDPANQAILTAINSGSAPPSVLNVRVGQPVELRVAQRTQEEYRPPPPKPATPFSGSGNRLGAPVEPGEASGSGSTSMPGAFTSASASASASASTEPESIRPRFEVDNSLPTTSIQVRLADGTRLTCRMNLTHTVGDIRNFINASTPGASARPYTIGTTFPNRILEDPAQTVEAAGIKGSVVVQRWA</sequence>
<dbReference type="PROSITE" id="PS51399">
    <property type="entry name" value="SEP"/>
    <property type="match status" value="1"/>
</dbReference>
<evidence type="ECO:0000259" key="3">
    <source>
        <dbReference type="PROSITE" id="PS50033"/>
    </source>
</evidence>
<dbReference type="InterPro" id="IPR029071">
    <property type="entry name" value="Ubiquitin-like_domsf"/>
</dbReference>
<feature type="compositionally biased region" description="Acidic residues" evidence="2">
    <location>
        <begin position="85"/>
        <end position="95"/>
    </location>
</feature>
<dbReference type="InterPro" id="IPR001012">
    <property type="entry name" value="UBX_dom"/>
</dbReference>
<accession>A0A8H3BWC2</accession>
<dbReference type="SUPFAM" id="SSF102848">
    <property type="entry name" value="NSFL1 (p97 ATPase) cofactor p47, SEP domain"/>
    <property type="match status" value="1"/>
</dbReference>
<dbReference type="FunFam" id="3.10.20.90:FF:000179">
    <property type="entry name" value="Plant UBX domain-containing protein 4"/>
    <property type="match status" value="1"/>
</dbReference>
<evidence type="ECO:0000313" key="5">
    <source>
        <dbReference type="EMBL" id="CAE6465325.1"/>
    </source>
</evidence>
<reference evidence="5" key="1">
    <citation type="submission" date="2021-01" db="EMBL/GenBank/DDBJ databases">
        <authorList>
            <person name="Kaushik A."/>
        </authorList>
    </citation>
    <scope>NUCLEOTIDE SEQUENCE</scope>
    <source>
        <strain evidence="5">AG4-RS23</strain>
    </source>
</reference>
<dbReference type="CDD" id="cd01770">
    <property type="entry name" value="UBX_UBXN2"/>
    <property type="match status" value="1"/>
</dbReference>
<evidence type="ECO:0000256" key="1">
    <source>
        <dbReference type="ARBA" id="ARBA00022786"/>
    </source>
</evidence>
<dbReference type="InterPro" id="IPR036241">
    <property type="entry name" value="NSFL1C_SEP_dom_sf"/>
</dbReference>
<feature type="compositionally biased region" description="Low complexity" evidence="2">
    <location>
        <begin position="135"/>
        <end position="145"/>
    </location>
</feature>
<dbReference type="PANTHER" id="PTHR23333:SF20">
    <property type="entry name" value="NSFL1 COFACTOR P47"/>
    <property type="match status" value="1"/>
</dbReference>
<dbReference type="SMART" id="SM00553">
    <property type="entry name" value="SEP"/>
    <property type="match status" value="1"/>
</dbReference>
<feature type="domain" description="UBX" evidence="3">
    <location>
        <begin position="311"/>
        <end position="388"/>
    </location>
</feature>
<dbReference type="GO" id="GO:0007030">
    <property type="term" value="P:Golgi organization"/>
    <property type="evidence" value="ECO:0007669"/>
    <property type="project" value="TreeGrafter"/>
</dbReference>
<dbReference type="GO" id="GO:0061025">
    <property type="term" value="P:membrane fusion"/>
    <property type="evidence" value="ECO:0007669"/>
    <property type="project" value="TreeGrafter"/>
</dbReference>
<evidence type="ECO:0008006" key="7">
    <source>
        <dbReference type="Google" id="ProtNLM"/>
    </source>
</evidence>
<feature type="compositionally biased region" description="Low complexity" evidence="2">
    <location>
        <begin position="287"/>
        <end position="297"/>
    </location>
</feature>
<evidence type="ECO:0000256" key="2">
    <source>
        <dbReference type="SAM" id="MobiDB-lite"/>
    </source>
</evidence>
<evidence type="ECO:0000313" key="6">
    <source>
        <dbReference type="Proteomes" id="UP000663861"/>
    </source>
</evidence>
<protein>
    <recommendedName>
        <fullName evidence="7">UBX domain-containing protein 1</fullName>
    </recommendedName>
</protein>
<feature type="region of interest" description="Disordered" evidence="2">
    <location>
        <begin position="241"/>
        <end position="310"/>
    </location>
</feature>
<feature type="domain" description="SEP" evidence="4">
    <location>
        <begin position="182"/>
        <end position="247"/>
    </location>
</feature>
<dbReference type="AlphaFoldDB" id="A0A8H3BWC2"/>
<name>A0A8H3BWC2_9AGAM</name>
<dbReference type="InterPro" id="IPR012989">
    <property type="entry name" value="SEP_domain"/>
</dbReference>
<dbReference type="PROSITE" id="PS50033">
    <property type="entry name" value="UBX"/>
    <property type="match status" value="1"/>
</dbReference>
<dbReference type="Pfam" id="PF00789">
    <property type="entry name" value="UBX"/>
    <property type="match status" value="1"/>
</dbReference>
<dbReference type="Gene3D" id="3.30.420.210">
    <property type="entry name" value="SEP domain"/>
    <property type="match status" value="1"/>
</dbReference>
<dbReference type="GO" id="GO:0043161">
    <property type="term" value="P:proteasome-mediated ubiquitin-dependent protein catabolic process"/>
    <property type="evidence" value="ECO:0007669"/>
    <property type="project" value="TreeGrafter"/>
</dbReference>
<gene>
    <name evidence="5" type="ORF">RDB_LOCUS73841</name>
</gene>
<dbReference type="GO" id="GO:0043130">
    <property type="term" value="F:ubiquitin binding"/>
    <property type="evidence" value="ECO:0007669"/>
    <property type="project" value="TreeGrafter"/>
</dbReference>
<dbReference type="EMBL" id="CAJMWY010001346">
    <property type="protein sequence ID" value="CAE6465325.1"/>
    <property type="molecule type" value="Genomic_DNA"/>
</dbReference>
<dbReference type="Proteomes" id="UP000663861">
    <property type="component" value="Unassembled WGS sequence"/>
</dbReference>
<dbReference type="GO" id="GO:0000045">
    <property type="term" value="P:autophagosome assembly"/>
    <property type="evidence" value="ECO:0007669"/>
    <property type="project" value="TreeGrafter"/>
</dbReference>
<feature type="region of interest" description="Disordered" evidence="2">
    <location>
        <begin position="1"/>
        <end position="184"/>
    </location>
</feature>
<dbReference type="GO" id="GO:0005829">
    <property type="term" value="C:cytosol"/>
    <property type="evidence" value="ECO:0007669"/>
    <property type="project" value="TreeGrafter"/>
</dbReference>
<dbReference type="PANTHER" id="PTHR23333">
    <property type="entry name" value="UBX DOMAIN CONTAINING PROTEIN"/>
    <property type="match status" value="1"/>
</dbReference>
<dbReference type="Pfam" id="PF08059">
    <property type="entry name" value="SEP"/>
    <property type="match status" value="1"/>
</dbReference>
<keyword evidence="1" id="KW-0833">Ubl conjugation pathway</keyword>
<organism evidence="5 6">
    <name type="scientific">Rhizoctonia solani</name>
    <dbReference type="NCBI Taxonomy" id="456999"/>
    <lineage>
        <taxon>Eukaryota</taxon>
        <taxon>Fungi</taxon>
        <taxon>Dikarya</taxon>
        <taxon>Basidiomycota</taxon>
        <taxon>Agaricomycotina</taxon>
        <taxon>Agaricomycetes</taxon>
        <taxon>Cantharellales</taxon>
        <taxon>Ceratobasidiaceae</taxon>
        <taxon>Rhizoctonia</taxon>
    </lineage>
</organism>
<dbReference type="SMART" id="SM00166">
    <property type="entry name" value="UBX"/>
    <property type="match status" value="1"/>
</dbReference>
<comment type="caution">
    <text evidence="5">The sequence shown here is derived from an EMBL/GenBank/DDBJ whole genome shotgun (WGS) entry which is preliminary data.</text>
</comment>
<dbReference type="GO" id="GO:0005634">
    <property type="term" value="C:nucleus"/>
    <property type="evidence" value="ECO:0007669"/>
    <property type="project" value="TreeGrafter"/>
</dbReference>